<evidence type="ECO:0000313" key="9">
    <source>
        <dbReference type="EMBL" id="MBX4224150.1"/>
    </source>
</evidence>
<organism evidence="9 10">
    <name type="scientific">Enterococcus faecium</name>
    <name type="common">Streptococcus faecium</name>
    <dbReference type="NCBI Taxonomy" id="1352"/>
    <lineage>
        <taxon>Bacteria</taxon>
        <taxon>Bacillati</taxon>
        <taxon>Bacillota</taxon>
        <taxon>Bacilli</taxon>
        <taxon>Lactobacillales</taxon>
        <taxon>Enterococcaceae</taxon>
        <taxon>Enterococcus</taxon>
    </lineage>
</organism>
<name>A0A9X1KAG6_ENTFC</name>
<evidence type="ECO:0000313" key="10">
    <source>
        <dbReference type="Proteomes" id="UP001139644"/>
    </source>
</evidence>
<evidence type="ECO:0000256" key="1">
    <source>
        <dbReference type="ARBA" id="ARBA00004141"/>
    </source>
</evidence>
<feature type="non-terminal residue" evidence="9">
    <location>
        <position position="105"/>
    </location>
</feature>
<evidence type="ECO:0000256" key="4">
    <source>
        <dbReference type="ARBA" id="ARBA00022970"/>
    </source>
</evidence>
<feature type="transmembrane region" description="Helical" evidence="7">
    <location>
        <begin position="6"/>
        <end position="26"/>
    </location>
</feature>
<comment type="subcellular location">
    <subcellularLocation>
        <location evidence="1">Membrane</location>
        <topology evidence="1">Multi-pass membrane protein</topology>
    </subcellularLocation>
</comment>
<dbReference type="GO" id="GO:0006865">
    <property type="term" value="P:amino acid transport"/>
    <property type="evidence" value="ECO:0007669"/>
    <property type="project" value="UniProtKB-KW"/>
</dbReference>
<dbReference type="AlphaFoldDB" id="A0A9X1KAG6"/>
<dbReference type="PANTHER" id="PTHR43495">
    <property type="entry name" value="GABA PERMEASE"/>
    <property type="match status" value="1"/>
</dbReference>
<dbReference type="Pfam" id="PF00324">
    <property type="entry name" value="AA_permease"/>
    <property type="match status" value="1"/>
</dbReference>
<sequence length="105" mass="11688">RWLRGSFILLGIGLSVPYFHTHSIGIKANFGQLNEIRPLGVAVMIASFPMVLFSFAGIEMIGLTVGETSDPQKNLKNAINCLPWRILFLYVGTILSILFVVPWHC</sequence>
<keyword evidence="5 7" id="KW-1133">Transmembrane helix</keyword>
<feature type="transmembrane region" description="Helical" evidence="7">
    <location>
        <begin position="82"/>
        <end position="101"/>
    </location>
</feature>
<proteinExistence type="predicted"/>
<gene>
    <name evidence="9" type="ORF">KYX88_15755</name>
</gene>
<feature type="transmembrane region" description="Helical" evidence="7">
    <location>
        <begin position="38"/>
        <end position="62"/>
    </location>
</feature>
<keyword evidence="4" id="KW-0029">Amino-acid transport</keyword>
<dbReference type="GO" id="GO:0016020">
    <property type="term" value="C:membrane"/>
    <property type="evidence" value="ECO:0007669"/>
    <property type="project" value="UniProtKB-SubCell"/>
</dbReference>
<protein>
    <submittedName>
        <fullName evidence="9">Amino acid permease</fullName>
    </submittedName>
</protein>
<accession>A0A9X1KAG6</accession>
<feature type="non-terminal residue" evidence="9">
    <location>
        <position position="1"/>
    </location>
</feature>
<dbReference type="GO" id="GO:0055085">
    <property type="term" value="P:transmembrane transport"/>
    <property type="evidence" value="ECO:0007669"/>
    <property type="project" value="InterPro"/>
</dbReference>
<comment type="caution">
    <text evidence="9">The sequence shown here is derived from an EMBL/GenBank/DDBJ whole genome shotgun (WGS) entry which is preliminary data.</text>
</comment>
<reference evidence="9" key="1">
    <citation type="journal article" date="2022" name="J. Anim. Sci.">
        <title>Whole genome sequence analyses-based assessment of virulence potential and antimicrobial susceptibilities and resistance of Enterococcus faecium strains isolated from commercial swine and cattle probiotic products.</title>
        <authorList>
            <person name="Shridhar P.B."/>
            <person name="Amachawadi R.G."/>
            <person name="Tokach M."/>
            <person name="Patel I."/>
            <person name="Gangiredla J."/>
            <person name="Mammel M."/>
            <person name="Nagaraja T.G."/>
        </authorList>
    </citation>
    <scope>NUCLEOTIDE SEQUENCE</scope>
    <source>
        <strain evidence="9">EF215</strain>
    </source>
</reference>
<evidence type="ECO:0000256" key="7">
    <source>
        <dbReference type="SAM" id="Phobius"/>
    </source>
</evidence>
<evidence type="ECO:0000256" key="2">
    <source>
        <dbReference type="ARBA" id="ARBA00022448"/>
    </source>
</evidence>
<dbReference type="InterPro" id="IPR004841">
    <property type="entry name" value="AA-permease/SLC12A_dom"/>
</dbReference>
<keyword evidence="2" id="KW-0813">Transport</keyword>
<evidence type="ECO:0000256" key="6">
    <source>
        <dbReference type="ARBA" id="ARBA00023136"/>
    </source>
</evidence>
<dbReference type="Gene3D" id="1.20.1740.10">
    <property type="entry name" value="Amino acid/polyamine transporter I"/>
    <property type="match status" value="1"/>
</dbReference>
<feature type="domain" description="Amino acid permease/ SLC12A" evidence="8">
    <location>
        <begin position="18"/>
        <end position="103"/>
    </location>
</feature>
<dbReference type="PANTHER" id="PTHR43495:SF5">
    <property type="entry name" value="GAMMA-AMINOBUTYRIC ACID PERMEASE"/>
    <property type="match status" value="1"/>
</dbReference>
<dbReference type="EMBL" id="JAIFOC010000500">
    <property type="protein sequence ID" value="MBX4224150.1"/>
    <property type="molecule type" value="Genomic_DNA"/>
</dbReference>
<keyword evidence="6 7" id="KW-0472">Membrane</keyword>
<evidence type="ECO:0000259" key="8">
    <source>
        <dbReference type="Pfam" id="PF00324"/>
    </source>
</evidence>
<evidence type="ECO:0000256" key="3">
    <source>
        <dbReference type="ARBA" id="ARBA00022692"/>
    </source>
</evidence>
<evidence type="ECO:0000256" key="5">
    <source>
        <dbReference type="ARBA" id="ARBA00022989"/>
    </source>
</evidence>
<keyword evidence="3 7" id="KW-0812">Transmembrane</keyword>
<dbReference type="Proteomes" id="UP001139644">
    <property type="component" value="Unassembled WGS sequence"/>
</dbReference>